<dbReference type="PROSITE" id="PS50011">
    <property type="entry name" value="PROTEIN_KINASE_DOM"/>
    <property type="match status" value="1"/>
</dbReference>
<keyword evidence="3" id="KW-1185">Reference proteome</keyword>
<protein>
    <recommendedName>
        <fullName evidence="1">Protein kinase domain-containing protein</fullName>
    </recommendedName>
</protein>
<dbReference type="SUPFAM" id="SSF56112">
    <property type="entry name" value="Protein kinase-like (PK-like)"/>
    <property type="match status" value="1"/>
</dbReference>
<dbReference type="Proteomes" id="UP001497444">
    <property type="component" value="Chromosome 16"/>
</dbReference>
<evidence type="ECO:0000313" key="3">
    <source>
        <dbReference type="Proteomes" id="UP001497444"/>
    </source>
</evidence>
<dbReference type="InterPro" id="IPR000719">
    <property type="entry name" value="Prot_kinase_dom"/>
</dbReference>
<dbReference type="SUPFAM" id="SSF81901">
    <property type="entry name" value="HCP-like"/>
    <property type="match status" value="1"/>
</dbReference>
<evidence type="ECO:0000313" key="2">
    <source>
        <dbReference type="EMBL" id="CAK9264179.1"/>
    </source>
</evidence>
<dbReference type="Pfam" id="PF00069">
    <property type="entry name" value="Pkinase"/>
    <property type="match status" value="1"/>
</dbReference>
<dbReference type="Gene3D" id="1.10.510.10">
    <property type="entry name" value="Transferase(Phosphotransferase) domain 1"/>
    <property type="match status" value="1"/>
</dbReference>
<reference evidence="2" key="1">
    <citation type="submission" date="2024-02" db="EMBL/GenBank/DDBJ databases">
        <authorList>
            <consortium name="ELIXIR-Norway"/>
            <consortium name="Elixir Norway"/>
        </authorList>
    </citation>
    <scope>NUCLEOTIDE SEQUENCE</scope>
</reference>
<sequence>MTSVYSKCTKMASDLVQQSGEVKFNQQLCKLLADTYTSSLNGLDGEIDARSQNSCQTALAELCRVICCGKRLAEDWTSEDWWKSMANSSNSVSVGKKVEIHLKEFLSCVKVLRIAIAEAKCNFKFDLSTIRDSEVLMSDVFKGYEMTLLEHIDASMQKFTSSEDCELAIHLKERFIGQLSIKFADVDIDYTNGLLGEGTAARVYKCNFLGREAAAKIFGRCQDSSRKDVKNEENLLARLQHPNVVQLIGHTFNETQEVIVLERMEDNLENYLSSLTSCLPPNKEGPPVPLLGAVDIMLHIAEGMNYLHEHHVVHRDLKARNVLISTVVKDVENLERSWAWHVKITDFGLSKLKEGSQYSTLDVGTRAFMAPEVFNVEDNKDKNYTKAADVYSCAMIFFEVLTGKVPFEGVRQWKIFQIIKKGERPNLPSEAYCPEYLSAFIRRCWATEAKERPEFPDICQMLVYCNELILRDSFPSPLICIVENDAQKLSSFLGPKCCFEKVFSFMVFAAYNNGDHRPDRIVDGRMKLDWIQAQVKAGKHFGNWINQWRDFDKAFKLFSNAAEHRDPEALCRLGLCFEYGLGTEHNHEEAVRHYRLAITGKYASAYVELSCCYALGRGVPQSDDEAMNMLEKPLEQQTSAGIVLLV</sequence>
<dbReference type="EMBL" id="OZ020111">
    <property type="protein sequence ID" value="CAK9264179.1"/>
    <property type="molecule type" value="Genomic_DNA"/>
</dbReference>
<dbReference type="PANTHER" id="PTHR44329">
    <property type="entry name" value="SERINE/THREONINE-PROTEIN KINASE TNNI3K-RELATED"/>
    <property type="match status" value="1"/>
</dbReference>
<dbReference type="SMART" id="SM00220">
    <property type="entry name" value="S_TKc"/>
    <property type="match status" value="1"/>
</dbReference>
<dbReference type="Pfam" id="PF08238">
    <property type="entry name" value="Sel1"/>
    <property type="match status" value="3"/>
</dbReference>
<proteinExistence type="predicted"/>
<name>A0ABP0WCG7_9BRYO</name>
<dbReference type="PANTHER" id="PTHR44329:SF260">
    <property type="entry name" value="PROTEIN KINASE DOMAIN-CONTAINING PROTEIN"/>
    <property type="match status" value="1"/>
</dbReference>
<evidence type="ECO:0000259" key="1">
    <source>
        <dbReference type="PROSITE" id="PS50011"/>
    </source>
</evidence>
<dbReference type="InterPro" id="IPR006597">
    <property type="entry name" value="Sel1-like"/>
</dbReference>
<organism evidence="2 3">
    <name type="scientific">Sphagnum jensenii</name>
    <dbReference type="NCBI Taxonomy" id="128206"/>
    <lineage>
        <taxon>Eukaryota</taxon>
        <taxon>Viridiplantae</taxon>
        <taxon>Streptophyta</taxon>
        <taxon>Embryophyta</taxon>
        <taxon>Bryophyta</taxon>
        <taxon>Sphagnophytina</taxon>
        <taxon>Sphagnopsida</taxon>
        <taxon>Sphagnales</taxon>
        <taxon>Sphagnaceae</taxon>
        <taxon>Sphagnum</taxon>
    </lineage>
</organism>
<dbReference type="InterPro" id="IPR011009">
    <property type="entry name" value="Kinase-like_dom_sf"/>
</dbReference>
<dbReference type="PROSITE" id="PS00108">
    <property type="entry name" value="PROTEIN_KINASE_ST"/>
    <property type="match status" value="1"/>
</dbReference>
<dbReference type="InterPro" id="IPR051681">
    <property type="entry name" value="Ser/Thr_Kinases-Pseudokinases"/>
</dbReference>
<dbReference type="InterPro" id="IPR011990">
    <property type="entry name" value="TPR-like_helical_dom_sf"/>
</dbReference>
<dbReference type="InterPro" id="IPR008271">
    <property type="entry name" value="Ser/Thr_kinase_AS"/>
</dbReference>
<gene>
    <name evidence="2" type="ORF">CSSPJE1EN1_LOCUS9657</name>
</gene>
<accession>A0ABP0WCG7</accession>
<feature type="domain" description="Protein kinase" evidence="1">
    <location>
        <begin position="189"/>
        <end position="469"/>
    </location>
</feature>
<dbReference type="SMART" id="SM00671">
    <property type="entry name" value="SEL1"/>
    <property type="match status" value="3"/>
</dbReference>
<dbReference type="Gene3D" id="1.25.40.10">
    <property type="entry name" value="Tetratricopeptide repeat domain"/>
    <property type="match status" value="1"/>
</dbReference>